<dbReference type="InterPro" id="IPR002686">
    <property type="entry name" value="Transposase_17"/>
</dbReference>
<dbReference type="AlphaFoldDB" id="T1CYJ4"/>
<evidence type="ECO:0000313" key="2">
    <source>
        <dbReference type="EMBL" id="EQD74379.1"/>
    </source>
</evidence>
<gene>
    <name evidence="2" type="ORF">B1A_04492</name>
</gene>
<protein>
    <submittedName>
        <fullName evidence="2">Protein containing DUF1568</fullName>
    </submittedName>
</protein>
<proteinExistence type="predicted"/>
<evidence type="ECO:0000259" key="1">
    <source>
        <dbReference type="SMART" id="SM01321"/>
    </source>
</evidence>
<name>T1CYJ4_9ZZZZ</name>
<sequence length="204" mass="23048">MRIFRKPGDYLAFANLLVAGQERAAAAVEVLAFCLMPNHWHLVLRPQGDADLARYLSWVSNTHVKRYRVHYPSTSGHLYQGRYKSFAVQETGYFVMLARYIEANPLRAKLVPRAEQWPWSSLGCTGQLARRLLSPWPVDRPAHWRELVNEPVPAAERARVAESLQRGSPLGDALWASTMAERLGVEYTLRLRGRPRKATAGGAV</sequence>
<accession>T1CYJ4</accession>
<dbReference type="SUPFAM" id="SSF143422">
    <property type="entry name" value="Transposase IS200-like"/>
    <property type="match status" value="1"/>
</dbReference>
<dbReference type="InterPro" id="IPR036515">
    <property type="entry name" value="Transposase_17_sf"/>
</dbReference>
<reference evidence="2" key="2">
    <citation type="journal article" date="2014" name="ISME J.">
        <title>Microbial stratification in low pH oxic and suboxic macroscopic growths along an acid mine drainage.</title>
        <authorList>
            <person name="Mendez-Garcia C."/>
            <person name="Mesa V."/>
            <person name="Sprenger R.R."/>
            <person name="Richter M."/>
            <person name="Diez M.S."/>
            <person name="Solano J."/>
            <person name="Bargiela R."/>
            <person name="Golyshina O.V."/>
            <person name="Manteca A."/>
            <person name="Ramos J.L."/>
            <person name="Gallego J.R."/>
            <person name="Llorente I."/>
            <person name="Martins Dos Santos V.A."/>
            <person name="Jensen O.N."/>
            <person name="Pelaez A.I."/>
            <person name="Sanchez J."/>
            <person name="Ferrer M."/>
        </authorList>
    </citation>
    <scope>NUCLEOTIDE SEQUENCE</scope>
</reference>
<dbReference type="EMBL" id="AUZX01003268">
    <property type="protein sequence ID" value="EQD74379.1"/>
    <property type="molecule type" value="Genomic_DNA"/>
</dbReference>
<dbReference type="GO" id="GO:0004803">
    <property type="term" value="F:transposase activity"/>
    <property type="evidence" value="ECO:0007669"/>
    <property type="project" value="InterPro"/>
</dbReference>
<reference evidence="2" key="1">
    <citation type="submission" date="2013-08" db="EMBL/GenBank/DDBJ databases">
        <authorList>
            <person name="Mendez C."/>
            <person name="Richter M."/>
            <person name="Ferrer M."/>
            <person name="Sanchez J."/>
        </authorList>
    </citation>
    <scope>NUCLEOTIDE SEQUENCE</scope>
</reference>
<dbReference type="PANTHER" id="PTHR34322:SF2">
    <property type="entry name" value="TRANSPOSASE IS200-LIKE DOMAIN-CONTAINING PROTEIN"/>
    <property type="match status" value="1"/>
</dbReference>
<dbReference type="PANTHER" id="PTHR34322">
    <property type="entry name" value="TRANSPOSASE, Y1_TNP DOMAIN-CONTAINING"/>
    <property type="match status" value="1"/>
</dbReference>
<dbReference type="SMART" id="SM01321">
    <property type="entry name" value="Y1_Tnp"/>
    <property type="match status" value="1"/>
</dbReference>
<feature type="domain" description="Transposase IS200-like" evidence="1">
    <location>
        <begin position="6"/>
        <end position="104"/>
    </location>
</feature>
<dbReference type="GO" id="GO:0003677">
    <property type="term" value="F:DNA binding"/>
    <property type="evidence" value="ECO:0007669"/>
    <property type="project" value="InterPro"/>
</dbReference>
<dbReference type="GO" id="GO:0006313">
    <property type="term" value="P:DNA transposition"/>
    <property type="evidence" value="ECO:0007669"/>
    <property type="project" value="InterPro"/>
</dbReference>
<organism evidence="2">
    <name type="scientific">mine drainage metagenome</name>
    <dbReference type="NCBI Taxonomy" id="410659"/>
    <lineage>
        <taxon>unclassified sequences</taxon>
        <taxon>metagenomes</taxon>
        <taxon>ecological metagenomes</taxon>
    </lineage>
</organism>
<dbReference type="Gene3D" id="3.30.70.1290">
    <property type="entry name" value="Transposase IS200-like"/>
    <property type="match status" value="1"/>
</dbReference>
<comment type="caution">
    <text evidence="2">The sequence shown here is derived from an EMBL/GenBank/DDBJ whole genome shotgun (WGS) entry which is preliminary data.</text>
</comment>
<dbReference type="Pfam" id="PF01797">
    <property type="entry name" value="Y1_Tnp"/>
    <property type="match status" value="1"/>
</dbReference>